<dbReference type="PROSITE" id="PS52004">
    <property type="entry name" value="KS3_2"/>
    <property type="match status" value="1"/>
</dbReference>
<dbReference type="GO" id="GO:0004315">
    <property type="term" value="F:3-oxoacyl-[acyl-carrier-protein] synthase activity"/>
    <property type="evidence" value="ECO:0007669"/>
    <property type="project" value="UniProtKB-EC"/>
</dbReference>
<reference evidence="7" key="1">
    <citation type="journal article" date="2019" name="Int. J. Syst. Evol. Microbiol.">
        <title>The Global Catalogue of Microorganisms (GCM) 10K type strain sequencing project: providing services to taxonomists for standard genome sequencing and annotation.</title>
        <authorList>
            <consortium name="The Broad Institute Genomics Platform"/>
            <consortium name="The Broad Institute Genome Sequencing Center for Infectious Disease"/>
            <person name="Wu L."/>
            <person name="Ma J."/>
        </authorList>
    </citation>
    <scope>NUCLEOTIDE SEQUENCE [LARGE SCALE GENOMIC DNA]</scope>
    <source>
        <strain evidence="7">CECT 8570</strain>
    </source>
</reference>
<dbReference type="EC" id="2.3.1.179" evidence="6"/>
<dbReference type="RefSeq" id="WP_290265326.1">
    <property type="nucleotide sequence ID" value="NZ_JAUFQG010000006.1"/>
</dbReference>
<comment type="caution">
    <text evidence="6">The sequence shown here is derived from an EMBL/GenBank/DDBJ whole genome shotgun (WGS) entry which is preliminary data.</text>
</comment>
<gene>
    <name evidence="6" type="ORF">ACFOX3_11805</name>
</gene>
<comment type="similarity">
    <text evidence="2 4">Belongs to the thiolase-like superfamily. Beta-ketoacyl-ACP synthases family.</text>
</comment>
<evidence type="ECO:0000256" key="2">
    <source>
        <dbReference type="ARBA" id="ARBA00008467"/>
    </source>
</evidence>
<dbReference type="EMBL" id="JBHSCX010000014">
    <property type="protein sequence ID" value="MFC4362990.1"/>
    <property type="molecule type" value="Genomic_DNA"/>
</dbReference>
<dbReference type="PANTHER" id="PTHR11712:SF320">
    <property type="entry name" value="BETA-KETOACYL SYNTHASE"/>
    <property type="match status" value="1"/>
</dbReference>
<dbReference type="NCBIfam" id="NF006618">
    <property type="entry name" value="PRK09185.1"/>
    <property type="match status" value="1"/>
</dbReference>
<dbReference type="InterPro" id="IPR016039">
    <property type="entry name" value="Thiolase-like"/>
</dbReference>
<dbReference type="InterPro" id="IPR014030">
    <property type="entry name" value="Ketoacyl_synth_N"/>
</dbReference>
<organism evidence="6 7">
    <name type="scientific">Simiduia curdlanivorans</name>
    <dbReference type="NCBI Taxonomy" id="1492769"/>
    <lineage>
        <taxon>Bacteria</taxon>
        <taxon>Pseudomonadati</taxon>
        <taxon>Pseudomonadota</taxon>
        <taxon>Gammaproteobacteria</taxon>
        <taxon>Cellvibrionales</taxon>
        <taxon>Cellvibrionaceae</taxon>
        <taxon>Simiduia</taxon>
    </lineage>
</organism>
<evidence type="ECO:0000313" key="7">
    <source>
        <dbReference type="Proteomes" id="UP001595840"/>
    </source>
</evidence>
<dbReference type="Gene3D" id="3.40.47.10">
    <property type="match status" value="1"/>
</dbReference>
<keyword evidence="7" id="KW-1185">Reference proteome</keyword>
<dbReference type="CDD" id="cd00834">
    <property type="entry name" value="KAS_I_II"/>
    <property type="match status" value="1"/>
</dbReference>
<dbReference type="InterPro" id="IPR020841">
    <property type="entry name" value="PKS_Beta-ketoAc_synthase_dom"/>
</dbReference>
<evidence type="ECO:0000259" key="5">
    <source>
        <dbReference type="PROSITE" id="PS52004"/>
    </source>
</evidence>
<feature type="domain" description="Ketosynthase family 3 (KS3)" evidence="5">
    <location>
        <begin position="2"/>
        <end position="382"/>
    </location>
</feature>
<dbReference type="SMART" id="SM00825">
    <property type="entry name" value="PKS_KS"/>
    <property type="match status" value="1"/>
</dbReference>
<evidence type="ECO:0000256" key="1">
    <source>
        <dbReference type="ARBA" id="ARBA00005194"/>
    </source>
</evidence>
<sequence length="384" mass="39804">MTAPVYIHGFGLTSATGIGLAAHRQVLWESKESPLTKTDQFSPGRELALGLVTAELPNVDFAEPSQRSRNNQLLWSAWLQLLPIWSRLDIDPARVAIVLGTSTSGIRESEASFQPESELPLDYPRQQIAAPAAFLADQLGVTGPAYTLSTACTSGAKALATGRRLLQSGLVDWVIAGGADALCGLTVNGFAALDAVSTDICQPMSVNRCGINIGEGAALFLLSNQPAKLAITGAGESSDAHHISAPEPTGAGAEVAIRAALDDAALAPSAIGYVNLHGTATALNDKMEAAVILRLLDKVPCSSTKPYMGHTLGAAGALEAGLCALALTDAKLPLHLWDGCVDADLAPLNLVSSTSQNDSHARHALSTSFAFGGNNIALIVSKID</sequence>
<dbReference type="InterPro" id="IPR018201">
    <property type="entry name" value="Ketoacyl_synth_AS"/>
</dbReference>
<name>A0ABV8V508_9GAMM</name>
<dbReference type="InterPro" id="IPR014031">
    <property type="entry name" value="Ketoacyl_synth_C"/>
</dbReference>
<comment type="pathway">
    <text evidence="1">Lipid metabolism; fatty acid biosynthesis.</text>
</comment>
<keyword evidence="6" id="KW-0012">Acyltransferase</keyword>
<evidence type="ECO:0000256" key="4">
    <source>
        <dbReference type="RuleBase" id="RU003694"/>
    </source>
</evidence>
<dbReference type="Proteomes" id="UP001595840">
    <property type="component" value="Unassembled WGS sequence"/>
</dbReference>
<protein>
    <submittedName>
        <fullName evidence="6">Beta-ketoacyl-ACP synthase</fullName>
        <ecNumber evidence="6">2.3.1.179</ecNumber>
    </submittedName>
</protein>
<evidence type="ECO:0000256" key="3">
    <source>
        <dbReference type="ARBA" id="ARBA00022679"/>
    </source>
</evidence>
<dbReference type="SUPFAM" id="SSF53901">
    <property type="entry name" value="Thiolase-like"/>
    <property type="match status" value="2"/>
</dbReference>
<dbReference type="PANTHER" id="PTHR11712">
    <property type="entry name" value="POLYKETIDE SYNTHASE-RELATED"/>
    <property type="match status" value="1"/>
</dbReference>
<proteinExistence type="inferred from homology"/>
<accession>A0ABV8V508</accession>
<dbReference type="PROSITE" id="PS00606">
    <property type="entry name" value="KS3_1"/>
    <property type="match status" value="1"/>
</dbReference>
<evidence type="ECO:0000313" key="6">
    <source>
        <dbReference type="EMBL" id="MFC4362990.1"/>
    </source>
</evidence>
<dbReference type="Pfam" id="PF00109">
    <property type="entry name" value="ketoacyl-synt"/>
    <property type="match status" value="1"/>
</dbReference>
<dbReference type="InterPro" id="IPR000794">
    <property type="entry name" value="Beta-ketoacyl_synthase"/>
</dbReference>
<keyword evidence="3 4" id="KW-0808">Transferase</keyword>
<dbReference type="Pfam" id="PF02801">
    <property type="entry name" value="Ketoacyl-synt_C"/>
    <property type="match status" value="1"/>
</dbReference>